<comment type="subcellular location">
    <subcellularLocation>
        <location evidence="1">Cytoplasm</location>
    </subcellularLocation>
</comment>
<evidence type="ECO:0000259" key="9">
    <source>
        <dbReference type="PROSITE" id="PS50206"/>
    </source>
</evidence>
<feature type="domain" description="N-acetyltransferase" evidence="10">
    <location>
        <begin position="330"/>
        <end position="473"/>
    </location>
</feature>
<dbReference type="Gene3D" id="3.40.250.10">
    <property type="entry name" value="Rhodanese-like domain"/>
    <property type="match status" value="2"/>
</dbReference>
<comment type="catalytic activity">
    <reaction evidence="5">
        <text>2-oxo-3-sulfanylpropanoate + [thioredoxin]-dithiol = [thioredoxin]-disulfide + hydrogen sulfide + pyruvate + H(+)</text>
        <dbReference type="Rhea" id="RHEA:21740"/>
        <dbReference type="Rhea" id="RHEA-COMP:10698"/>
        <dbReference type="Rhea" id="RHEA-COMP:10700"/>
        <dbReference type="ChEBI" id="CHEBI:15361"/>
        <dbReference type="ChEBI" id="CHEBI:15378"/>
        <dbReference type="ChEBI" id="CHEBI:29919"/>
        <dbReference type="ChEBI" id="CHEBI:29950"/>
        <dbReference type="ChEBI" id="CHEBI:50058"/>
        <dbReference type="ChEBI" id="CHEBI:57678"/>
        <dbReference type="EC" id="2.8.1.2"/>
    </reaction>
    <physiologicalReaction direction="left-to-right" evidence="5">
        <dbReference type="Rhea" id="RHEA:21741"/>
    </physiologicalReaction>
</comment>
<dbReference type="PROSITE" id="PS00380">
    <property type="entry name" value="RHODANESE_1"/>
    <property type="match status" value="1"/>
</dbReference>
<name>A0A7W6P1G0_9HYPH</name>
<keyword evidence="11" id="KW-0670">Pyruvate</keyword>
<evidence type="ECO:0000256" key="4">
    <source>
        <dbReference type="ARBA" id="ARBA00022737"/>
    </source>
</evidence>
<evidence type="ECO:0000256" key="1">
    <source>
        <dbReference type="ARBA" id="ARBA00004496"/>
    </source>
</evidence>
<evidence type="ECO:0000256" key="8">
    <source>
        <dbReference type="ARBA" id="ARBA00078354"/>
    </source>
</evidence>
<dbReference type="PANTHER" id="PTHR11364:SF27">
    <property type="entry name" value="SULFURTRANSFERASE"/>
    <property type="match status" value="1"/>
</dbReference>
<accession>A0A7W6P1G0</accession>
<dbReference type="GO" id="GO:0016747">
    <property type="term" value="F:acyltransferase activity, transferring groups other than amino-acyl groups"/>
    <property type="evidence" value="ECO:0007669"/>
    <property type="project" value="InterPro"/>
</dbReference>
<dbReference type="InterPro" id="IPR036873">
    <property type="entry name" value="Rhodanese-like_dom_sf"/>
</dbReference>
<comment type="caution">
    <text evidence="11">The sequence shown here is derived from an EMBL/GenBank/DDBJ whole genome shotgun (WGS) entry which is preliminary data.</text>
</comment>
<dbReference type="GO" id="GO:0005737">
    <property type="term" value="C:cytoplasm"/>
    <property type="evidence" value="ECO:0007669"/>
    <property type="project" value="UniProtKB-SubCell"/>
</dbReference>
<dbReference type="InterPro" id="IPR001307">
    <property type="entry name" value="Thiosulphate_STrfase_CS"/>
</dbReference>
<dbReference type="AlphaFoldDB" id="A0A7W6P1G0"/>
<dbReference type="SMART" id="SM00450">
    <property type="entry name" value="RHOD"/>
    <property type="match status" value="2"/>
</dbReference>
<keyword evidence="2" id="KW-0963">Cytoplasm</keyword>
<protein>
    <recommendedName>
        <fullName evidence="7">3-mercaptopyruvate sulfurtransferase</fullName>
        <ecNumber evidence="6">2.8.1.2</ecNumber>
    </recommendedName>
    <alternativeName>
        <fullName evidence="8">Rhodanese-like protein</fullName>
    </alternativeName>
</protein>
<proteinExistence type="predicted"/>
<dbReference type="Gene3D" id="3.40.630.30">
    <property type="match status" value="1"/>
</dbReference>
<dbReference type="EC" id="2.8.1.2" evidence="6"/>
<evidence type="ECO:0000256" key="3">
    <source>
        <dbReference type="ARBA" id="ARBA00022679"/>
    </source>
</evidence>
<evidence type="ECO:0000256" key="7">
    <source>
        <dbReference type="ARBA" id="ARBA00070833"/>
    </source>
</evidence>
<dbReference type="InterPro" id="IPR016181">
    <property type="entry name" value="Acyl_CoA_acyltransferase"/>
</dbReference>
<dbReference type="Proteomes" id="UP000584824">
    <property type="component" value="Unassembled WGS sequence"/>
</dbReference>
<sequence>MSTGQSRFVVSAAWVEKQLGAPEFRVIDASWYLPSHNRNGAVEYAAGHIPGAVYFDQDVIADKTSGLPHTLPSPSQFAEAMGRFGIRETDTIVVYDGIGFFSAPRVWWMLRTMGAERVYVLDGGFDGWKAEGRPVETDLPEPAPVTFTPNFRRERVTSLQQMLEIVETGTRQIADARPAGRFTGADAEPRAGMRSGHMPGARNLPAVSLSENGHFKDLATLRKLVEDAGIDLEKPVVTSCGSGVTASVIALALESLGVNDYTLYDGSWSEWGGLPETPVITGDADAVEKGEHGPLKAHVTLLEMTAPPKASLPMPVNIQTALMRATDIPLPFYRFLYTQVGMRYHWHERLRMSDVELKSVLDDPRTSVTVLYVNGAPAGYFELFKQSDDVVELAYFGLFERAIGLGVGKWFLLQALYAAWALNPQKVIVSTNTQDHPRALQLYQRYGFAPYQTYETLIDPVSDAELLAVFKRDVRG</sequence>
<dbReference type="EMBL" id="JACIDU010000007">
    <property type="protein sequence ID" value="MBB4103538.1"/>
    <property type="molecule type" value="Genomic_DNA"/>
</dbReference>
<feature type="domain" description="Rhodanese" evidence="9">
    <location>
        <begin position="20"/>
        <end position="137"/>
    </location>
</feature>
<dbReference type="InterPro" id="IPR001763">
    <property type="entry name" value="Rhodanese-like_dom"/>
</dbReference>
<dbReference type="Pfam" id="PF00581">
    <property type="entry name" value="Rhodanese"/>
    <property type="match status" value="2"/>
</dbReference>
<dbReference type="SUPFAM" id="SSF55729">
    <property type="entry name" value="Acyl-CoA N-acyltransferases (Nat)"/>
    <property type="match status" value="1"/>
</dbReference>
<keyword evidence="12" id="KW-1185">Reference proteome</keyword>
<dbReference type="FunFam" id="3.40.250.10:FF:000001">
    <property type="entry name" value="Sulfurtransferase"/>
    <property type="match status" value="1"/>
</dbReference>
<keyword evidence="3 11" id="KW-0808">Transferase</keyword>
<evidence type="ECO:0000313" key="12">
    <source>
        <dbReference type="Proteomes" id="UP000584824"/>
    </source>
</evidence>
<evidence type="ECO:0000256" key="6">
    <source>
        <dbReference type="ARBA" id="ARBA00066832"/>
    </source>
</evidence>
<dbReference type="CDD" id="cd01448">
    <property type="entry name" value="TST_Repeat_1"/>
    <property type="match status" value="1"/>
</dbReference>
<reference evidence="11 12" key="1">
    <citation type="submission" date="2020-08" db="EMBL/GenBank/DDBJ databases">
        <title>Genomic Encyclopedia of Type Strains, Phase IV (KMG-IV): sequencing the most valuable type-strain genomes for metagenomic binning, comparative biology and taxonomic classification.</title>
        <authorList>
            <person name="Goeker M."/>
        </authorList>
    </citation>
    <scope>NUCLEOTIDE SEQUENCE [LARGE SCALE GENOMIC DNA]</scope>
    <source>
        <strain evidence="11 12">DSM 26385</strain>
    </source>
</reference>
<dbReference type="PROSITE" id="PS51186">
    <property type="entry name" value="GNAT"/>
    <property type="match status" value="1"/>
</dbReference>
<dbReference type="PROSITE" id="PS50206">
    <property type="entry name" value="RHODANESE_3"/>
    <property type="match status" value="2"/>
</dbReference>
<keyword evidence="4" id="KW-0677">Repeat</keyword>
<dbReference type="NCBIfam" id="NF008557">
    <property type="entry name" value="PRK11493.1"/>
    <property type="match status" value="1"/>
</dbReference>
<dbReference type="RefSeq" id="WP_183792165.1">
    <property type="nucleotide sequence ID" value="NZ_JACIDU010000007.1"/>
</dbReference>
<dbReference type="Pfam" id="PF00583">
    <property type="entry name" value="Acetyltransf_1"/>
    <property type="match status" value="1"/>
</dbReference>
<evidence type="ECO:0000256" key="5">
    <source>
        <dbReference type="ARBA" id="ARBA00051793"/>
    </source>
</evidence>
<dbReference type="InterPro" id="IPR000182">
    <property type="entry name" value="GNAT_dom"/>
</dbReference>
<dbReference type="SUPFAM" id="SSF52821">
    <property type="entry name" value="Rhodanese/Cell cycle control phosphatase"/>
    <property type="match status" value="2"/>
</dbReference>
<evidence type="ECO:0000256" key="2">
    <source>
        <dbReference type="ARBA" id="ARBA00022490"/>
    </source>
</evidence>
<feature type="domain" description="Rhodanese" evidence="9">
    <location>
        <begin position="167"/>
        <end position="280"/>
    </location>
</feature>
<organism evidence="11 12">
    <name type="scientific">Allorhizobium borbori</name>
    <dbReference type="NCBI Taxonomy" id="485907"/>
    <lineage>
        <taxon>Bacteria</taxon>
        <taxon>Pseudomonadati</taxon>
        <taxon>Pseudomonadota</taxon>
        <taxon>Alphaproteobacteria</taxon>
        <taxon>Hyphomicrobiales</taxon>
        <taxon>Rhizobiaceae</taxon>
        <taxon>Rhizobium/Agrobacterium group</taxon>
        <taxon>Allorhizobium</taxon>
    </lineage>
</organism>
<dbReference type="FunFam" id="3.40.250.10:FF:000015">
    <property type="entry name" value="Sulfurtransferase"/>
    <property type="match status" value="1"/>
</dbReference>
<dbReference type="PANTHER" id="PTHR11364">
    <property type="entry name" value="THIOSULFATE SULFERTANSFERASE"/>
    <property type="match status" value="1"/>
</dbReference>
<gene>
    <name evidence="11" type="ORF">GGQ66_002096</name>
</gene>
<evidence type="ECO:0000313" key="11">
    <source>
        <dbReference type="EMBL" id="MBB4103538.1"/>
    </source>
</evidence>
<evidence type="ECO:0000259" key="10">
    <source>
        <dbReference type="PROSITE" id="PS51186"/>
    </source>
</evidence>
<dbReference type="CDD" id="cd01449">
    <property type="entry name" value="TST_Repeat_2"/>
    <property type="match status" value="1"/>
</dbReference>
<dbReference type="GO" id="GO:0016784">
    <property type="term" value="F:3-mercaptopyruvate sulfurtransferase activity"/>
    <property type="evidence" value="ECO:0007669"/>
    <property type="project" value="UniProtKB-EC"/>
</dbReference>
<dbReference type="InterPro" id="IPR045078">
    <property type="entry name" value="TST/MPST-like"/>
</dbReference>
<dbReference type="GO" id="GO:0004792">
    <property type="term" value="F:thiosulfate-cyanide sulfurtransferase activity"/>
    <property type="evidence" value="ECO:0007669"/>
    <property type="project" value="InterPro"/>
</dbReference>